<dbReference type="PANTHER" id="PTHR46263">
    <property type="entry name" value="ARMADILLO REPEAT-CONTAINING PROTEIN 7"/>
    <property type="match status" value="1"/>
</dbReference>
<dbReference type="InterPro" id="IPR011989">
    <property type="entry name" value="ARM-like"/>
</dbReference>
<evidence type="ECO:0000313" key="2">
    <source>
        <dbReference type="Proteomes" id="UP000663879"/>
    </source>
</evidence>
<protein>
    <recommendedName>
        <fullName evidence="3">Armadillo repeat-containing protein 7</fullName>
    </recommendedName>
</protein>
<proteinExistence type="predicted"/>
<gene>
    <name evidence="1" type="ORF">OXX778_LOCUS19451</name>
</gene>
<accession>A0A814LGC7</accession>
<dbReference type="InterPro" id="IPR042462">
    <property type="entry name" value="ARMC7"/>
</dbReference>
<keyword evidence="2" id="KW-1185">Reference proteome</keyword>
<sequence>MFSTPGSLSKRTGKADLNRYAYLKELVQEYKSTNVSIEKKEQVLANLGNFAYDPINYEYFRRLNILDIFMENLLLFQENKNLNLKILHFSIAAICNLCLDPKNRDYLIKNNLANLIPNCLSIQPINENVEIVLNVLTIIVFLTENIEEGSNESVEETKCQILNFKNDRVNFKSLIYELSHSANKRISNLAFLILKNLNLT</sequence>
<reference evidence="1" key="1">
    <citation type="submission" date="2021-02" db="EMBL/GenBank/DDBJ databases">
        <authorList>
            <person name="Nowell W R."/>
        </authorList>
    </citation>
    <scope>NUCLEOTIDE SEQUENCE</scope>
    <source>
        <strain evidence="1">Ploen Becks lab</strain>
    </source>
</reference>
<name>A0A814LGC7_9BILA</name>
<dbReference type="EMBL" id="CAJNOC010005891">
    <property type="protein sequence ID" value="CAF1064859.1"/>
    <property type="molecule type" value="Genomic_DNA"/>
</dbReference>
<evidence type="ECO:0008006" key="3">
    <source>
        <dbReference type="Google" id="ProtNLM"/>
    </source>
</evidence>
<dbReference type="PANTHER" id="PTHR46263:SF1">
    <property type="entry name" value="ARMADILLO REPEAT-CONTAINING PROTEIN 7"/>
    <property type="match status" value="1"/>
</dbReference>
<dbReference type="InterPro" id="IPR016024">
    <property type="entry name" value="ARM-type_fold"/>
</dbReference>
<comment type="caution">
    <text evidence="1">The sequence shown here is derived from an EMBL/GenBank/DDBJ whole genome shotgun (WGS) entry which is preliminary data.</text>
</comment>
<dbReference type="OrthoDB" id="201709at2759"/>
<evidence type="ECO:0000313" key="1">
    <source>
        <dbReference type="EMBL" id="CAF1064859.1"/>
    </source>
</evidence>
<dbReference type="Proteomes" id="UP000663879">
    <property type="component" value="Unassembled WGS sequence"/>
</dbReference>
<dbReference type="AlphaFoldDB" id="A0A814LGC7"/>
<dbReference type="SUPFAM" id="SSF48371">
    <property type="entry name" value="ARM repeat"/>
    <property type="match status" value="1"/>
</dbReference>
<organism evidence="1 2">
    <name type="scientific">Brachionus calyciflorus</name>
    <dbReference type="NCBI Taxonomy" id="104777"/>
    <lineage>
        <taxon>Eukaryota</taxon>
        <taxon>Metazoa</taxon>
        <taxon>Spiralia</taxon>
        <taxon>Gnathifera</taxon>
        <taxon>Rotifera</taxon>
        <taxon>Eurotatoria</taxon>
        <taxon>Monogononta</taxon>
        <taxon>Pseudotrocha</taxon>
        <taxon>Ploima</taxon>
        <taxon>Brachionidae</taxon>
        <taxon>Brachionus</taxon>
    </lineage>
</organism>
<dbReference type="Gene3D" id="1.25.10.10">
    <property type="entry name" value="Leucine-rich Repeat Variant"/>
    <property type="match status" value="1"/>
</dbReference>